<evidence type="ECO:0000313" key="1">
    <source>
        <dbReference type="Ensembl" id="ENSCCRP00010109580.1"/>
    </source>
</evidence>
<dbReference type="AlphaFoldDB" id="A0A8C1PMY5"/>
<proteinExistence type="predicted"/>
<reference evidence="1" key="2">
    <citation type="submission" date="2025-09" db="UniProtKB">
        <authorList>
            <consortium name="Ensembl"/>
        </authorList>
    </citation>
    <scope>IDENTIFICATION</scope>
</reference>
<keyword evidence="2" id="KW-1185">Reference proteome</keyword>
<evidence type="ECO:0008006" key="3">
    <source>
        <dbReference type="Google" id="ProtNLM"/>
    </source>
</evidence>
<organism evidence="1 2">
    <name type="scientific">Cyprinus carpio</name>
    <name type="common">Common carp</name>
    <dbReference type="NCBI Taxonomy" id="7962"/>
    <lineage>
        <taxon>Eukaryota</taxon>
        <taxon>Metazoa</taxon>
        <taxon>Chordata</taxon>
        <taxon>Craniata</taxon>
        <taxon>Vertebrata</taxon>
        <taxon>Euteleostomi</taxon>
        <taxon>Actinopterygii</taxon>
        <taxon>Neopterygii</taxon>
        <taxon>Teleostei</taxon>
        <taxon>Ostariophysi</taxon>
        <taxon>Cypriniformes</taxon>
        <taxon>Cyprinidae</taxon>
        <taxon>Cyprininae</taxon>
        <taxon>Cyprinus</taxon>
    </lineage>
</organism>
<evidence type="ECO:0000313" key="2">
    <source>
        <dbReference type="Proteomes" id="UP000694427"/>
    </source>
</evidence>
<dbReference type="Ensembl" id="ENSCCRT00010121930.1">
    <property type="protein sequence ID" value="ENSCCRP00010109580.1"/>
    <property type="gene ID" value="ENSCCRG00010048320.1"/>
</dbReference>
<accession>A0A8C1PMY5</accession>
<sequence>TCCTERTCQHYCHGIFTAMTAWTGIKHRSAPKMEDGGLSVSQLGANLPASSGVMAAATANVNPVSRPLFMPETFAGVGRELSDWSEQSEMAAQVNGWNDELKLKFMSLLFSGLARDIYAILPTEAKNNYVLLKDAMGKYLEPCEIFTTGAGVFLTSKVGGCETHLLIDMGTQVSIVPKSFWLNVTNGGSSLNGYQGRVAVANGGEMLILGRWRTVCQFDSLAVIAEFLVADVTPQELLFRCLVKMVKINKGQESCQLHFKLLF</sequence>
<protein>
    <recommendedName>
        <fullName evidence="3">Peptidase A2 domain-containing protein</fullName>
    </recommendedName>
</protein>
<name>A0A8C1PMY5_CYPCA</name>
<dbReference type="Proteomes" id="UP000694427">
    <property type="component" value="Unplaced"/>
</dbReference>
<reference evidence="1" key="1">
    <citation type="submission" date="2025-08" db="UniProtKB">
        <authorList>
            <consortium name="Ensembl"/>
        </authorList>
    </citation>
    <scope>IDENTIFICATION</scope>
</reference>